<comment type="cofactor">
    <cofactor evidence="1">
        <name>Ca(2+)</name>
        <dbReference type="ChEBI" id="CHEBI:29108"/>
    </cofactor>
</comment>
<dbReference type="STRING" id="1447875.A0A2B7Y3G0"/>
<evidence type="ECO:0000313" key="10">
    <source>
        <dbReference type="Proteomes" id="UP000223968"/>
    </source>
</evidence>
<keyword evidence="4" id="KW-0479">Metal-binding</keyword>
<dbReference type="GO" id="GO:0005576">
    <property type="term" value="C:extracellular region"/>
    <property type="evidence" value="ECO:0007669"/>
    <property type="project" value="UniProtKB-SubCell"/>
</dbReference>
<evidence type="ECO:0000256" key="2">
    <source>
        <dbReference type="ARBA" id="ARBA00004613"/>
    </source>
</evidence>
<dbReference type="AlphaFoldDB" id="A0A2B7Y3G0"/>
<keyword evidence="10" id="KW-1185">Reference proteome</keyword>
<dbReference type="PANTHER" id="PTHR40088">
    <property type="entry name" value="PECTATE LYASE (EUROFUNG)"/>
    <property type="match status" value="1"/>
</dbReference>
<dbReference type="GO" id="GO:0016837">
    <property type="term" value="F:carbon-oxygen lyase activity, acting on polysaccharides"/>
    <property type="evidence" value="ECO:0007669"/>
    <property type="project" value="TreeGrafter"/>
</dbReference>
<evidence type="ECO:0000256" key="5">
    <source>
        <dbReference type="ARBA" id="ARBA00022729"/>
    </source>
</evidence>
<dbReference type="SUPFAM" id="SSF51126">
    <property type="entry name" value="Pectin lyase-like"/>
    <property type="match status" value="1"/>
</dbReference>
<dbReference type="InterPro" id="IPR012334">
    <property type="entry name" value="Pectin_lyas_fold"/>
</dbReference>
<dbReference type="OrthoDB" id="5561043at2759"/>
<keyword evidence="3" id="KW-0964">Secreted</keyword>
<dbReference type="EMBL" id="PDNB01000024">
    <property type="protein sequence ID" value="PGH15581.1"/>
    <property type="molecule type" value="Genomic_DNA"/>
</dbReference>
<evidence type="ECO:0000256" key="4">
    <source>
        <dbReference type="ARBA" id="ARBA00022723"/>
    </source>
</evidence>
<dbReference type="InterPro" id="IPR011050">
    <property type="entry name" value="Pectin_lyase_fold/virulence"/>
</dbReference>
<name>A0A2B7Y3G0_9EURO</name>
<organism evidence="9 10">
    <name type="scientific">Helicocarpus griseus UAMH5409</name>
    <dbReference type="NCBI Taxonomy" id="1447875"/>
    <lineage>
        <taxon>Eukaryota</taxon>
        <taxon>Fungi</taxon>
        <taxon>Dikarya</taxon>
        <taxon>Ascomycota</taxon>
        <taxon>Pezizomycotina</taxon>
        <taxon>Eurotiomycetes</taxon>
        <taxon>Eurotiomycetidae</taxon>
        <taxon>Onygenales</taxon>
        <taxon>Ajellomycetaceae</taxon>
        <taxon>Helicocarpus</taxon>
    </lineage>
</organism>
<sequence length="279" mass="30450">MTDSCLQDFSFREPLQIIWFSISTRMGIGILEKTERVQTGLPARKDRGKAMFFAVHASGIMWTMDWTSGMWISVVNLALVILKVPYPIVASDVNLEKGVHFRRHYRGYNRMGKWVQSQLYILHSLSWDFTDFQGDGNGFKLGGGDPEQIGSANHIVNNSIAFSNAAKGFTDNKQPGNMMLTRNTAWNNGEVGFQITTAIATLEANIGAVNNDEGEQVSLSSDTVSSGNSWDGGDAWSNSSFGSVDTSNVQGERAADGKIVGSDFLIPVSAGDIGATTYW</sequence>
<dbReference type="Proteomes" id="UP000223968">
    <property type="component" value="Unassembled WGS sequence"/>
</dbReference>
<keyword evidence="7" id="KW-0456">Lyase</keyword>
<dbReference type="Gene3D" id="2.160.20.10">
    <property type="entry name" value="Single-stranded right-handed beta-helix, Pectin lyase-like"/>
    <property type="match status" value="1"/>
</dbReference>
<dbReference type="PANTHER" id="PTHR40088:SF1">
    <property type="entry name" value="PECTATE LYASE PEL9"/>
    <property type="match status" value="1"/>
</dbReference>
<keyword evidence="6" id="KW-0106">Calcium</keyword>
<proteinExistence type="inferred from homology"/>
<evidence type="ECO:0000256" key="3">
    <source>
        <dbReference type="ARBA" id="ARBA00022525"/>
    </source>
</evidence>
<keyword evidence="5" id="KW-0732">Signal</keyword>
<evidence type="ECO:0000256" key="7">
    <source>
        <dbReference type="ARBA" id="ARBA00023239"/>
    </source>
</evidence>
<gene>
    <name evidence="9" type="ORF">AJ79_02363</name>
</gene>
<comment type="similarity">
    <text evidence="8">Belongs to the polysaccharide lyase 9 family.</text>
</comment>
<reference evidence="9 10" key="1">
    <citation type="submission" date="2017-10" db="EMBL/GenBank/DDBJ databases">
        <title>Comparative genomics in systemic dimorphic fungi from Ajellomycetaceae.</title>
        <authorList>
            <person name="Munoz J.F."/>
            <person name="Mcewen J.G."/>
            <person name="Clay O.K."/>
            <person name="Cuomo C.A."/>
        </authorList>
    </citation>
    <scope>NUCLEOTIDE SEQUENCE [LARGE SCALE GENOMIC DNA]</scope>
    <source>
        <strain evidence="9 10">UAMH5409</strain>
    </source>
</reference>
<protein>
    <recommendedName>
        <fullName evidence="11">Right handed beta helix domain-containing protein</fullName>
    </recommendedName>
</protein>
<accession>A0A2B7Y3G0</accession>
<evidence type="ECO:0008006" key="11">
    <source>
        <dbReference type="Google" id="ProtNLM"/>
    </source>
</evidence>
<evidence type="ECO:0000256" key="6">
    <source>
        <dbReference type="ARBA" id="ARBA00022837"/>
    </source>
</evidence>
<evidence type="ECO:0000256" key="1">
    <source>
        <dbReference type="ARBA" id="ARBA00001913"/>
    </source>
</evidence>
<evidence type="ECO:0000256" key="8">
    <source>
        <dbReference type="ARBA" id="ARBA00038263"/>
    </source>
</evidence>
<dbReference type="InterPro" id="IPR052052">
    <property type="entry name" value="Polysaccharide_Lyase_9"/>
</dbReference>
<comment type="caution">
    <text evidence="9">The sequence shown here is derived from an EMBL/GenBank/DDBJ whole genome shotgun (WGS) entry which is preliminary data.</text>
</comment>
<evidence type="ECO:0000313" key="9">
    <source>
        <dbReference type="EMBL" id="PGH15581.1"/>
    </source>
</evidence>
<comment type="subcellular location">
    <subcellularLocation>
        <location evidence="2">Secreted</location>
    </subcellularLocation>
</comment>
<dbReference type="GO" id="GO:0046872">
    <property type="term" value="F:metal ion binding"/>
    <property type="evidence" value="ECO:0007669"/>
    <property type="project" value="UniProtKB-KW"/>
</dbReference>